<evidence type="ECO:0000256" key="19">
    <source>
        <dbReference type="RuleBase" id="RU367041"/>
    </source>
</evidence>
<dbReference type="SUPFAM" id="SSF52540">
    <property type="entry name" value="P-loop containing nucleoside triphosphate hydrolases"/>
    <property type="match status" value="1"/>
</dbReference>
<evidence type="ECO:0000256" key="17">
    <source>
        <dbReference type="ARBA" id="ARBA00023268"/>
    </source>
</evidence>
<comment type="cofactor">
    <cofactor evidence="1">
        <name>[4Fe-4S] cluster</name>
        <dbReference type="ChEBI" id="CHEBI:49883"/>
    </cofactor>
</comment>
<feature type="domain" description="DNA replication factor Dna2 N-terminal" evidence="20">
    <location>
        <begin position="105"/>
        <end position="315"/>
    </location>
</feature>
<accession>A0A182J4Q1</accession>
<evidence type="ECO:0000256" key="10">
    <source>
        <dbReference type="ARBA" id="ARBA00022806"/>
    </source>
</evidence>
<keyword evidence="16 19" id="KW-0539">Nucleus</keyword>
<dbReference type="EC" id="3.6.4.12" evidence="19"/>
<evidence type="ECO:0000256" key="4">
    <source>
        <dbReference type="ARBA" id="ARBA00022705"/>
    </source>
</evidence>
<evidence type="ECO:0000256" key="9">
    <source>
        <dbReference type="ARBA" id="ARBA00022801"/>
    </source>
</evidence>
<dbReference type="GO" id="GO:0017108">
    <property type="term" value="F:5'-flap endonuclease activity"/>
    <property type="evidence" value="ECO:0007669"/>
    <property type="project" value="UniProtKB-UniRule"/>
</dbReference>
<evidence type="ECO:0000256" key="8">
    <source>
        <dbReference type="ARBA" id="ARBA00022763"/>
    </source>
</evidence>
<evidence type="ECO:0000256" key="11">
    <source>
        <dbReference type="ARBA" id="ARBA00022840"/>
    </source>
</evidence>
<evidence type="ECO:0000256" key="2">
    <source>
        <dbReference type="ARBA" id="ARBA00007913"/>
    </source>
</evidence>
<evidence type="ECO:0000259" key="20">
    <source>
        <dbReference type="Pfam" id="PF08696"/>
    </source>
</evidence>
<keyword evidence="19" id="KW-0158">Chromosome</keyword>
<name>A0A182J4Q1_ANOAO</name>
<evidence type="ECO:0000256" key="12">
    <source>
        <dbReference type="ARBA" id="ARBA00023004"/>
    </source>
</evidence>
<dbReference type="GO" id="GO:0005737">
    <property type="term" value="C:cytoplasm"/>
    <property type="evidence" value="ECO:0007669"/>
    <property type="project" value="TreeGrafter"/>
</dbReference>
<dbReference type="STRING" id="41427.A0A182J4Q1"/>
<dbReference type="Gene3D" id="3.40.50.300">
    <property type="entry name" value="P-loop containing nucleotide triphosphate hydrolases"/>
    <property type="match status" value="3"/>
</dbReference>
<comment type="subcellular location">
    <subcellularLocation>
        <location evidence="19">Nucleus</location>
    </subcellularLocation>
    <subcellularLocation>
        <location evidence="19">Chromosome</location>
    </subcellularLocation>
</comment>
<dbReference type="GO" id="GO:0005524">
    <property type="term" value="F:ATP binding"/>
    <property type="evidence" value="ECO:0007669"/>
    <property type="project" value="UniProtKB-UniRule"/>
</dbReference>
<dbReference type="InterPro" id="IPR026851">
    <property type="entry name" value="Dna2/JHS1_DEXXQ-box"/>
</dbReference>
<feature type="domain" description="DNA2/NAM7 helicase-like C-terminal" evidence="22">
    <location>
        <begin position="861"/>
        <end position="1123"/>
    </location>
</feature>
<evidence type="ECO:0000256" key="7">
    <source>
        <dbReference type="ARBA" id="ARBA00022741"/>
    </source>
</evidence>
<evidence type="ECO:0000259" key="21">
    <source>
        <dbReference type="Pfam" id="PF13086"/>
    </source>
</evidence>
<dbReference type="GO" id="GO:0046872">
    <property type="term" value="F:metal ion binding"/>
    <property type="evidence" value="ECO:0007669"/>
    <property type="project" value="UniProtKB-UniRule"/>
</dbReference>
<protein>
    <recommendedName>
        <fullName evidence="19">DNA replication ATP-dependent helicase/nuclease</fullName>
        <ecNumber evidence="19">3.1.-.-</ecNumber>
        <ecNumber evidence="19">3.6.4.12</ecNumber>
    </recommendedName>
</protein>
<evidence type="ECO:0000256" key="18">
    <source>
        <dbReference type="ARBA" id="ARBA00047995"/>
    </source>
</evidence>
<dbReference type="Pfam" id="PF13086">
    <property type="entry name" value="AAA_11"/>
    <property type="match status" value="2"/>
</dbReference>
<keyword evidence="5 19" id="KW-0540">Nuclease</keyword>
<dbReference type="CDD" id="cd18041">
    <property type="entry name" value="DEXXQc_DNA2"/>
    <property type="match status" value="1"/>
</dbReference>
<comment type="catalytic activity">
    <reaction evidence="18 19">
        <text>ATP + H2O = ADP + phosphate + H(+)</text>
        <dbReference type="Rhea" id="RHEA:13065"/>
        <dbReference type="ChEBI" id="CHEBI:15377"/>
        <dbReference type="ChEBI" id="CHEBI:15378"/>
        <dbReference type="ChEBI" id="CHEBI:30616"/>
        <dbReference type="ChEBI" id="CHEBI:43474"/>
        <dbReference type="ChEBI" id="CHEBI:456216"/>
        <dbReference type="EC" id="3.6.4.12"/>
    </reaction>
</comment>
<feature type="domain" description="DNA2/NAM7 helicase helicase" evidence="21">
    <location>
        <begin position="680"/>
        <end position="769"/>
    </location>
</feature>
<dbReference type="InterPro" id="IPR027417">
    <property type="entry name" value="P-loop_NTPase"/>
</dbReference>
<dbReference type="Gene3D" id="3.90.320.10">
    <property type="match status" value="1"/>
</dbReference>
<keyword evidence="9 19" id="KW-0378">Hydrolase</keyword>
<keyword evidence="4 19" id="KW-0235">DNA replication</keyword>
<keyword evidence="12 19" id="KW-0408">Iron</keyword>
<dbReference type="EC" id="3.1.-.-" evidence="19"/>
<keyword evidence="3 19" id="KW-0004">4Fe-4S</keyword>
<evidence type="ECO:0000256" key="6">
    <source>
        <dbReference type="ARBA" id="ARBA00022723"/>
    </source>
</evidence>
<evidence type="ECO:0000313" key="23">
    <source>
        <dbReference type="EnsemblMetazoa" id="AATE011303-PA.1"/>
    </source>
</evidence>
<keyword evidence="8 19" id="KW-0227">DNA damage</keyword>
<keyword evidence="15 19" id="KW-0234">DNA repair</keyword>
<keyword evidence="7 19" id="KW-0547">Nucleotide-binding</keyword>
<dbReference type="GO" id="GO:0006281">
    <property type="term" value="P:DNA repair"/>
    <property type="evidence" value="ECO:0007669"/>
    <property type="project" value="UniProtKB-KW"/>
</dbReference>
<dbReference type="GO" id="GO:0003677">
    <property type="term" value="F:DNA binding"/>
    <property type="evidence" value="ECO:0007669"/>
    <property type="project" value="UniProtKB-UniRule"/>
</dbReference>
<evidence type="ECO:0000256" key="1">
    <source>
        <dbReference type="ARBA" id="ARBA00001966"/>
    </source>
</evidence>
<keyword evidence="10 19" id="KW-0347">Helicase</keyword>
<dbReference type="GO" id="GO:0071932">
    <property type="term" value="P:replication fork reversal"/>
    <property type="evidence" value="ECO:0007669"/>
    <property type="project" value="TreeGrafter"/>
</dbReference>
<comment type="function">
    <text evidence="19">Key enzyme involved in DNA replication and DNA repair. Involved in Okazaki fragments processing by cleaving long flaps that escape FEN1: flaps that are longer than 27 nucleotides are coated by replication protein A complex (RPA), leading to recruit DNA2 which cleaves the flap until it is too short to bind RPA and becomes a substrate for FEN1. Also involved in 5'-end resection of DNA during double-strand break (DSB) repair by mediating the cleavage of 5'-ssDNA.</text>
</comment>
<reference evidence="23" key="1">
    <citation type="submission" date="2022-08" db="UniProtKB">
        <authorList>
            <consortium name="EnsemblMetazoa"/>
        </authorList>
    </citation>
    <scope>IDENTIFICATION</scope>
    <source>
        <strain evidence="23">EBRO</strain>
    </source>
</reference>
<dbReference type="Pfam" id="PF08696">
    <property type="entry name" value="Dna2"/>
    <property type="match status" value="1"/>
</dbReference>
<comment type="similarity">
    <text evidence="2 19">Belongs to the DNA2/NAM7 helicase family.</text>
</comment>
<keyword evidence="17 19" id="KW-0511">Multifunctional enzyme</keyword>
<dbReference type="PANTHER" id="PTHR10887:SF433">
    <property type="entry name" value="DNA REPLICATION ATP-DEPENDENT HELICASE_NUCLEASE DNA2"/>
    <property type="match status" value="1"/>
</dbReference>
<proteinExistence type="inferred from homology"/>
<dbReference type="GO" id="GO:0017116">
    <property type="term" value="F:single-stranded DNA helicase activity"/>
    <property type="evidence" value="ECO:0007669"/>
    <property type="project" value="UniProtKB-UniRule"/>
</dbReference>
<dbReference type="GO" id="GO:0005634">
    <property type="term" value="C:nucleus"/>
    <property type="evidence" value="ECO:0007669"/>
    <property type="project" value="UniProtKB-SubCell"/>
</dbReference>
<dbReference type="EnsemblMetazoa" id="AATE011303-RA">
    <property type="protein sequence ID" value="AATE011303-PA.1"/>
    <property type="gene ID" value="AATE011303"/>
</dbReference>
<dbReference type="CDD" id="cd18808">
    <property type="entry name" value="SF1_C_Upf1"/>
    <property type="match status" value="1"/>
</dbReference>
<evidence type="ECO:0000256" key="14">
    <source>
        <dbReference type="ARBA" id="ARBA00023125"/>
    </source>
</evidence>
<dbReference type="InterPro" id="IPR045055">
    <property type="entry name" value="DNA2/NAM7-like"/>
</dbReference>
<dbReference type="CDD" id="cd22318">
    <property type="entry name" value="DNA2_N-like"/>
    <property type="match status" value="1"/>
</dbReference>
<evidence type="ECO:0000259" key="22">
    <source>
        <dbReference type="Pfam" id="PF13087"/>
    </source>
</evidence>
<dbReference type="Pfam" id="PF13087">
    <property type="entry name" value="AAA_12"/>
    <property type="match status" value="1"/>
</dbReference>
<dbReference type="GO" id="GO:0005694">
    <property type="term" value="C:chromosome"/>
    <property type="evidence" value="ECO:0007669"/>
    <property type="project" value="UniProtKB-SubCell"/>
</dbReference>
<evidence type="ECO:0000256" key="16">
    <source>
        <dbReference type="ARBA" id="ARBA00023242"/>
    </source>
</evidence>
<dbReference type="GO" id="GO:0033567">
    <property type="term" value="P:DNA replication, Okazaki fragment processing"/>
    <property type="evidence" value="ECO:0007669"/>
    <property type="project" value="UniProtKB-UniRule"/>
</dbReference>
<keyword evidence="11 19" id="KW-0067">ATP-binding</keyword>
<evidence type="ECO:0000256" key="13">
    <source>
        <dbReference type="ARBA" id="ARBA00023014"/>
    </source>
</evidence>
<keyword evidence="14 19" id="KW-0238">DNA-binding</keyword>
<dbReference type="InterPro" id="IPR041679">
    <property type="entry name" value="DNA2/NAM7-like_C"/>
</dbReference>
<feature type="domain" description="DNA2/NAM7 helicase helicase" evidence="21">
    <location>
        <begin position="784"/>
        <end position="852"/>
    </location>
</feature>
<dbReference type="InterPro" id="IPR041677">
    <property type="entry name" value="DNA2/NAM7_AAA_11"/>
</dbReference>
<keyword evidence="6 19" id="KW-0479">Metal-binding</keyword>
<dbReference type="AlphaFoldDB" id="A0A182J4Q1"/>
<dbReference type="InterPro" id="IPR014808">
    <property type="entry name" value="DNA_replication_fac_Dna2_N"/>
</dbReference>
<keyword evidence="13 19" id="KW-0411">Iron-sulfur</keyword>
<organism evidence="23">
    <name type="scientific">Anopheles atroparvus</name>
    <name type="common">European mosquito</name>
    <dbReference type="NCBI Taxonomy" id="41427"/>
    <lineage>
        <taxon>Eukaryota</taxon>
        <taxon>Metazoa</taxon>
        <taxon>Ecdysozoa</taxon>
        <taxon>Arthropoda</taxon>
        <taxon>Hexapoda</taxon>
        <taxon>Insecta</taxon>
        <taxon>Pterygota</taxon>
        <taxon>Neoptera</taxon>
        <taxon>Endopterygota</taxon>
        <taxon>Diptera</taxon>
        <taxon>Nematocera</taxon>
        <taxon>Culicoidea</taxon>
        <taxon>Culicidae</taxon>
        <taxon>Anophelinae</taxon>
        <taxon>Anopheles</taxon>
    </lineage>
</organism>
<sequence length="1169" mass="131313">MMFEEGNKRKLSSPDENPPGIVKTAAKYPRQCASVSSANCKQDANLDKPCDNYADLLQDIDENWSDFDEEKEQLYTLDLTKWQRCKVLTVERSPNQNLLVVLEEKNSKEKAKCSLSSPWNALGHIVPGLTVSVRAVKDAGGTGHYTVNCNDGFFVSNPDQLISGTTVVGSLFCLRRGVLQVMFRMIDAENEQMHIGTLAHAIFQQCLVDNNCRTLEHVRRISESWLTSSKLVPTLFAYKMDSAEALQILDPYIKQIAIFLEKHVQNRSTSTSSATGCGKRDEKEMLKIVKVNDIEENIWCHQLGIKGRIDATVSVACESRGSNDAEEQLYEVMPLELKTGRASYSFEHTGQLVLYEMMMNLVGHSVNSGLLVYLREGTVRRMIGNRNTRRDLIMLRNEIAHYVGRWMTPNEGDAINQKNPLPLLPVLPEPINHQRACVKCPYNTVCTVFAKKELNQPVRNETHGLSLIADEASGHLTDRSIDYFILWTGLIYLEREESLKDYSVRNLWTKNPDIRVQRGWCIAGLRLLSTVRIGNENFYHSFSMDPETDRLEDGKTTCKPPSSSKPRAHAGFEVGDYVVCSTENRIAIAAGYIQSFIGCEIIASFERDLSVSYRGEIFLLDRSEPYNSAEFNLSNLAMLLSNTEEANRLRRIIIDRETPTFTDHILKKSQIPVAKKLLEQLNRHQKLATLKAASTDSYCLLKGLPGTGKTQTIVGLIRLLSTLGQSVLLTSNTHSAVDNVLKRLSQHDECQFIRLGSIHRIDPAIRPFAASVLSEGCSTPKQLSELYEKFKIVAVTCQGTSHPLITQRTFDYCIVDEATQVFQSSILRPLLKSQRFLLVGDPEQLPPVVKSNKARAHGATESLFHRLDQPGSYFILPTQYRMNRVLTRLANNFAYDGKLVCGNDLVANATLFLPNLGACRQMFDVERWLMKTISSQLDLSAVLLDTGNTHKLNQKNPLSGTSLREEKVHPNTLTNYKNVSEVALIVYICGALLRAGFESSSIGVMAPFRSQVELIRLYMRKMLQKQRHTQRSVSSTQSLGVPAENVDNASDDSCGVEVNTVDQFQGKDKKLIIYSCTRTVDANVATKVQAEQPGANENEILNDKRRLTVAITRAQEKLILVGDWISLDRYPPFRKLLKVASDDARIELVDSKDGFDWKSMIDALHALNE</sequence>
<evidence type="ECO:0000256" key="5">
    <source>
        <dbReference type="ARBA" id="ARBA00022722"/>
    </source>
</evidence>
<dbReference type="InterPro" id="IPR011604">
    <property type="entry name" value="PDDEXK-like_dom_sf"/>
</dbReference>
<dbReference type="PANTHER" id="PTHR10887">
    <property type="entry name" value="DNA2/NAM7 HELICASE FAMILY"/>
    <property type="match status" value="1"/>
</dbReference>
<dbReference type="GO" id="GO:0051539">
    <property type="term" value="F:4 iron, 4 sulfur cluster binding"/>
    <property type="evidence" value="ECO:0007669"/>
    <property type="project" value="UniProtKB-UniRule"/>
</dbReference>
<evidence type="ECO:0000256" key="15">
    <source>
        <dbReference type="ARBA" id="ARBA00023204"/>
    </source>
</evidence>
<dbReference type="InterPro" id="IPR047187">
    <property type="entry name" value="SF1_C_Upf1"/>
</dbReference>
<dbReference type="VEuPathDB" id="VectorBase:AATE011303"/>
<evidence type="ECO:0000256" key="3">
    <source>
        <dbReference type="ARBA" id="ARBA00022485"/>
    </source>
</evidence>